<organism evidence="1">
    <name type="scientific">Arundo donax</name>
    <name type="common">Giant reed</name>
    <name type="synonym">Donax arundinaceus</name>
    <dbReference type="NCBI Taxonomy" id="35708"/>
    <lineage>
        <taxon>Eukaryota</taxon>
        <taxon>Viridiplantae</taxon>
        <taxon>Streptophyta</taxon>
        <taxon>Embryophyta</taxon>
        <taxon>Tracheophyta</taxon>
        <taxon>Spermatophyta</taxon>
        <taxon>Magnoliopsida</taxon>
        <taxon>Liliopsida</taxon>
        <taxon>Poales</taxon>
        <taxon>Poaceae</taxon>
        <taxon>PACMAD clade</taxon>
        <taxon>Arundinoideae</taxon>
        <taxon>Arundineae</taxon>
        <taxon>Arundo</taxon>
    </lineage>
</organism>
<dbReference type="EMBL" id="GBRH01247017">
    <property type="protein sequence ID" value="JAD50878.1"/>
    <property type="molecule type" value="Transcribed_RNA"/>
</dbReference>
<reference evidence="1" key="2">
    <citation type="journal article" date="2015" name="Data Brief">
        <title>Shoot transcriptome of the giant reed, Arundo donax.</title>
        <authorList>
            <person name="Barrero R.A."/>
            <person name="Guerrero F.D."/>
            <person name="Moolhuijzen P."/>
            <person name="Goolsby J.A."/>
            <person name="Tidwell J."/>
            <person name="Bellgard S.E."/>
            <person name="Bellgard M.I."/>
        </authorList>
    </citation>
    <scope>NUCLEOTIDE SEQUENCE</scope>
    <source>
        <tissue evidence="1">Shoot tissue taken approximately 20 cm above the soil surface</tissue>
    </source>
</reference>
<name>A0A0A9ALW2_ARUDO</name>
<dbReference type="AlphaFoldDB" id="A0A0A9ALW2"/>
<protein>
    <submittedName>
        <fullName evidence="1">Uncharacterized protein</fullName>
    </submittedName>
</protein>
<proteinExistence type="predicted"/>
<accession>A0A0A9ALW2</accession>
<reference evidence="1" key="1">
    <citation type="submission" date="2014-09" db="EMBL/GenBank/DDBJ databases">
        <authorList>
            <person name="Magalhaes I.L.F."/>
            <person name="Oliveira U."/>
            <person name="Santos F.R."/>
            <person name="Vidigal T.H.D.A."/>
            <person name="Brescovit A.D."/>
            <person name="Santos A.J."/>
        </authorList>
    </citation>
    <scope>NUCLEOTIDE SEQUENCE</scope>
    <source>
        <tissue evidence="1">Shoot tissue taken approximately 20 cm above the soil surface</tissue>
    </source>
</reference>
<sequence length="47" mass="5737">MRKRKKIIVACMALHNFIRESAIEMKTLRDVMKMKTTFRMLVKLRLR</sequence>
<evidence type="ECO:0000313" key="1">
    <source>
        <dbReference type="EMBL" id="JAD50878.1"/>
    </source>
</evidence>